<organism evidence="2 3">
    <name type="scientific">Desulfonema limicola</name>
    <dbReference type="NCBI Taxonomy" id="45656"/>
    <lineage>
        <taxon>Bacteria</taxon>
        <taxon>Pseudomonadati</taxon>
        <taxon>Thermodesulfobacteriota</taxon>
        <taxon>Desulfobacteria</taxon>
        <taxon>Desulfobacterales</taxon>
        <taxon>Desulfococcaceae</taxon>
        <taxon>Desulfonema</taxon>
    </lineage>
</organism>
<accession>A0A975GIS6</accession>
<protein>
    <recommendedName>
        <fullName evidence="4">ATP-binding protein</fullName>
    </recommendedName>
</protein>
<reference evidence="2" key="1">
    <citation type="journal article" date="2021" name="Microb. Physiol.">
        <title>Proteogenomic Insights into the Physiology of Marine, Sulfate-Reducing, Filamentous Desulfonema limicola and Desulfonema magnum.</title>
        <authorList>
            <person name="Schnaars V."/>
            <person name="Wohlbrand L."/>
            <person name="Scheve S."/>
            <person name="Hinrichs C."/>
            <person name="Reinhardt R."/>
            <person name="Rabus R."/>
        </authorList>
    </citation>
    <scope>NUCLEOTIDE SEQUENCE</scope>
    <source>
        <strain evidence="2">5ac10</strain>
    </source>
</reference>
<feature type="region of interest" description="Disordered" evidence="1">
    <location>
        <begin position="1"/>
        <end position="43"/>
    </location>
</feature>
<evidence type="ECO:0000313" key="2">
    <source>
        <dbReference type="EMBL" id="QTA82766.1"/>
    </source>
</evidence>
<name>A0A975GIS6_9BACT</name>
<evidence type="ECO:0000256" key="1">
    <source>
        <dbReference type="SAM" id="MobiDB-lite"/>
    </source>
</evidence>
<evidence type="ECO:0008006" key="4">
    <source>
        <dbReference type="Google" id="ProtNLM"/>
    </source>
</evidence>
<sequence>MTDSLPDDRKKKKTENQKKPDSQEEKSKKEAKPKRPKAKPKLSSQMIMEIGCKSTNFFHTPTNDAYVEIVYEEHKEVYPVNSSDFRNYLSYQVYKQIQCMTTKNKLDETIINLEGKARFEGLQHEVYLRYAEANDCIYVDIGNDKREQVEISKDGYKVISSNNSPVHFVRKQGMLPLSLPVDGGSIDKLRDYINFKEPHEFTLVIAWIIAALNPDGPFPILIIQAEQGSGKSMTARLLRDLIDPSSMSSRSLTGSERDLAISATHSWVLNFDNASKINDDKSDILCRFSTGGGFAKRTLFTNDGEMQINVKRPIIINGIPDDLASRHDLADRAISIHLDSIDDDKRLTEKEILKKWEQDRPEILGAFYKGVSAGIQNRGSIELASLPRMADFATKISEAEPGLGLKQGTFMEAYNQSRQDIIDDAIDADLVANAIIELMYDRRGKWSGTATELCEDLEKHVSRNALKSSSWPKQHNAMSRRLTRIMSFLRAKGINIERIKKRGSRIINITEVRRAR</sequence>
<dbReference type="KEGG" id="dli:dnl_51490"/>
<gene>
    <name evidence="2" type="ORF">dnl_51490</name>
</gene>
<feature type="compositionally biased region" description="Basic residues" evidence="1">
    <location>
        <begin position="31"/>
        <end position="40"/>
    </location>
</feature>
<evidence type="ECO:0000313" key="3">
    <source>
        <dbReference type="Proteomes" id="UP000663720"/>
    </source>
</evidence>
<proteinExistence type="predicted"/>
<keyword evidence="3" id="KW-1185">Reference proteome</keyword>
<dbReference type="AlphaFoldDB" id="A0A975GIS6"/>
<dbReference type="Proteomes" id="UP000663720">
    <property type="component" value="Chromosome"/>
</dbReference>
<dbReference type="RefSeq" id="WP_207688655.1">
    <property type="nucleotide sequence ID" value="NZ_CP061799.1"/>
</dbReference>
<feature type="compositionally biased region" description="Basic and acidic residues" evidence="1">
    <location>
        <begin position="1"/>
        <end position="30"/>
    </location>
</feature>
<dbReference type="EMBL" id="CP061799">
    <property type="protein sequence ID" value="QTA82766.1"/>
    <property type="molecule type" value="Genomic_DNA"/>
</dbReference>